<dbReference type="Proteomes" id="UP000179540">
    <property type="component" value="Unassembled WGS sequence"/>
</dbReference>
<feature type="compositionally biased region" description="Gly residues" evidence="1">
    <location>
        <begin position="108"/>
        <end position="119"/>
    </location>
</feature>
<gene>
    <name evidence="2" type="ORF">BK826_07600</name>
</gene>
<sequence>MPSKDRAASAGALVVAVPPVGWPLAAGELTPAAVPPVAALVAAVAGAWEESVSVPLEPHPLRARAATPRAVIATAPRRLAVSRCAVGWCCWVIVVISSSDVRSAARPGAGGPASPGGGMTPSIVSETTADQGWGGADVGARGPPVVARQGGAAGRDG</sequence>
<organism evidence="2 3">
    <name type="scientific">Rothia kristinae</name>
    <dbReference type="NCBI Taxonomy" id="37923"/>
    <lineage>
        <taxon>Bacteria</taxon>
        <taxon>Bacillati</taxon>
        <taxon>Actinomycetota</taxon>
        <taxon>Actinomycetes</taxon>
        <taxon>Micrococcales</taxon>
        <taxon>Micrococcaceae</taxon>
        <taxon>Rothia</taxon>
    </lineage>
</organism>
<evidence type="ECO:0000256" key="1">
    <source>
        <dbReference type="SAM" id="MobiDB-lite"/>
    </source>
</evidence>
<proteinExistence type="predicted"/>
<dbReference type="EMBL" id="MODZ01000008">
    <property type="protein sequence ID" value="OIJ35577.1"/>
    <property type="molecule type" value="Genomic_DNA"/>
</dbReference>
<accession>A0A1S2MZ03</accession>
<dbReference type="AlphaFoldDB" id="A0A1S2MZ03"/>
<name>A0A1S2MZ03_9MICC</name>
<comment type="caution">
    <text evidence="2">The sequence shown here is derived from an EMBL/GenBank/DDBJ whole genome shotgun (WGS) entry which is preliminary data.</text>
</comment>
<evidence type="ECO:0000313" key="2">
    <source>
        <dbReference type="EMBL" id="OIJ35577.1"/>
    </source>
</evidence>
<reference evidence="2 3" key="1">
    <citation type="submission" date="2016-10" db="EMBL/GenBank/DDBJ databases">
        <title>Draft genome sequence of strain LCT isolated from the Shenzhou X spacecraft of China.</title>
        <authorList>
            <person name="Huang B."/>
        </authorList>
    </citation>
    <scope>NUCLEOTIDE SEQUENCE [LARGE SCALE GENOMIC DNA]</scope>
    <source>
        <strain evidence="2 3">LCT-H5</strain>
    </source>
</reference>
<feature type="region of interest" description="Disordered" evidence="1">
    <location>
        <begin position="103"/>
        <end position="157"/>
    </location>
</feature>
<protein>
    <submittedName>
        <fullName evidence="2">Uncharacterized protein</fullName>
    </submittedName>
</protein>
<evidence type="ECO:0000313" key="3">
    <source>
        <dbReference type="Proteomes" id="UP000179540"/>
    </source>
</evidence>